<gene>
    <name evidence="4" type="ORF">ACFSX4_10755</name>
</gene>
<evidence type="ECO:0000313" key="4">
    <source>
        <dbReference type="EMBL" id="MFD2830942.1"/>
    </source>
</evidence>
<feature type="domain" description="N-acetyltransferase" evidence="3">
    <location>
        <begin position="3"/>
        <end position="172"/>
    </location>
</feature>
<dbReference type="PANTHER" id="PTHR42919">
    <property type="entry name" value="N-ALPHA-ACETYLTRANSFERASE"/>
    <property type="match status" value="1"/>
</dbReference>
<evidence type="ECO:0000256" key="1">
    <source>
        <dbReference type="ARBA" id="ARBA00022679"/>
    </source>
</evidence>
<dbReference type="PANTHER" id="PTHR42919:SF8">
    <property type="entry name" value="N-ALPHA-ACETYLTRANSFERASE 50"/>
    <property type="match status" value="1"/>
</dbReference>
<dbReference type="InterPro" id="IPR000182">
    <property type="entry name" value="GNAT_dom"/>
</dbReference>
<dbReference type="Gene3D" id="3.40.630.30">
    <property type="match status" value="1"/>
</dbReference>
<organism evidence="4 5">
    <name type="scientific">Corticicoccus populi</name>
    <dbReference type="NCBI Taxonomy" id="1812821"/>
    <lineage>
        <taxon>Bacteria</taxon>
        <taxon>Bacillati</taxon>
        <taxon>Bacillota</taxon>
        <taxon>Bacilli</taxon>
        <taxon>Bacillales</taxon>
        <taxon>Staphylococcaceae</taxon>
        <taxon>Corticicoccus</taxon>
    </lineage>
</organism>
<evidence type="ECO:0000313" key="5">
    <source>
        <dbReference type="Proteomes" id="UP001597519"/>
    </source>
</evidence>
<accession>A0ABW5WY52</accession>
<keyword evidence="1 4" id="KW-0808">Transferase</keyword>
<dbReference type="PROSITE" id="PS51186">
    <property type="entry name" value="GNAT"/>
    <property type="match status" value="1"/>
</dbReference>
<sequence length="173" mass="20232">MSIQIVACTIKDWDTLLDISYQTFDETFRPGNTAANMEAYLSEAFTEEKLKSELQNPNSEFHFIYLHDRLAGYLKVNIGDAQTEDMGRDSLEIERIYIKNEFQKKGLGKQLYNKALTLARNYRCSKIWLGVWEHNPNAIEFYEKMGFKSTGRHHFVMGDDPQTDIIMEKKLFQ</sequence>
<dbReference type="SUPFAM" id="SSF55729">
    <property type="entry name" value="Acyl-CoA N-acyltransferases (Nat)"/>
    <property type="match status" value="1"/>
</dbReference>
<keyword evidence="5" id="KW-1185">Reference proteome</keyword>
<name>A0ABW5WY52_9STAP</name>
<keyword evidence="2 4" id="KW-0012">Acyltransferase</keyword>
<dbReference type="Pfam" id="PF00583">
    <property type="entry name" value="Acetyltransf_1"/>
    <property type="match status" value="1"/>
</dbReference>
<comment type="caution">
    <text evidence="4">The sequence shown here is derived from an EMBL/GenBank/DDBJ whole genome shotgun (WGS) entry which is preliminary data.</text>
</comment>
<dbReference type="EMBL" id="JBHUOQ010000004">
    <property type="protein sequence ID" value="MFD2830942.1"/>
    <property type="molecule type" value="Genomic_DNA"/>
</dbReference>
<dbReference type="InterPro" id="IPR051556">
    <property type="entry name" value="N-term/lysine_N-AcTrnsfr"/>
</dbReference>
<dbReference type="Proteomes" id="UP001597519">
    <property type="component" value="Unassembled WGS sequence"/>
</dbReference>
<dbReference type="CDD" id="cd04301">
    <property type="entry name" value="NAT_SF"/>
    <property type="match status" value="1"/>
</dbReference>
<dbReference type="RefSeq" id="WP_377774453.1">
    <property type="nucleotide sequence ID" value="NZ_JBHUOQ010000004.1"/>
</dbReference>
<dbReference type="EC" id="2.3.1.-" evidence="4"/>
<reference evidence="5" key="1">
    <citation type="journal article" date="2019" name="Int. J. Syst. Evol. Microbiol.">
        <title>The Global Catalogue of Microorganisms (GCM) 10K type strain sequencing project: providing services to taxonomists for standard genome sequencing and annotation.</title>
        <authorList>
            <consortium name="The Broad Institute Genomics Platform"/>
            <consortium name="The Broad Institute Genome Sequencing Center for Infectious Disease"/>
            <person name="Wu L."/>
            <person name="Ma J."/>
        </authorList>
    </citation>
    <scope>NUCLEOTIDE SEQUENCE [LARGE SCALE GENOMIC DNA]</scope>
    <source>
        <strain evidence="5">KCTC 33575</strain>
    </source>
</reference>
<proteinExistence type="predicted"/>
<protein>
    <submittedName>
        <fullName evidence="4">GNAT family N-acetyltransferase</fullName>
        <ecNumber evidence="4">2.3.1.-</ecNumber>
    </submittedName>
</protein>
<evidence type="ECO:0000259" key="3">
    <source>
        <dbReference type="PROSITE" id="PS51186"/>
    </source>
</evidence>
<evidence type="ECO:0000256" key="2">
    <source>
        <dbReference type="ARBA" id="ARBA00023315"/>
    </source>
</evidence>
<dbReference type="GO" id="GO:0016746">
    <property type="term" value="F:acyltransferase activity"/>
    <property type="evidence" value="ECO:0007669"/>
    <property type="project" value="UniProtKB-KW"/>
</dbReference>
<dbReference type="InterPro" id="IPR016181">
    <property type="entry name" value="Acyl_CoA_acyltransferase"/>
</dbReference>